<dbReference type="AlphaFoldDB" id="V6TSK1"/>
<evidence type="ECO:0000256" key="1">
    <source>
        <dbReference type="SAM" id="MobiDB-lite"/>
    </source>
</evidence>
<keyword evidence="2" id="KW-0808">Transferase</keyword>
<dbReference type="EMBL" id="AHHH01000101">
    <property type="protein sequence ID" value="ESU41968.1"/>
    <property type="molecule type" value="Genomic_DNA"/>
</dbReference>
<keyword evidence="2" id="KW-0418">Kinase</keyword>
<sequence>MPAPSSSQIATVCCITGSPASALVLCGAVPARGGCYDARAAPGSGVCREARDGACVMHKEERVGGALGGALPCRGPGQPPKQEGRAAVGEVGPPQAQLQGPLARLEDARPSSPIAAHSAPTASAVVAPSARETSASAPPGACTRRTWARRAGSVIRGGSFKDHASRTIPPPPPPFTVYSRPLRPASGPAAVRAPADAGRGTT</sequence>
<gene>
    <name evidence="2" type="ORF">GSB_154295</name>
</gene>
<feature type="compositionally biased region" description="Low complexity" evidence="1">
    <location>
        <begin position="110"/>
        <end position="130"/>
    </location>
</feature>
<comment type="caution">
    <text evidence="2">The sequence shown here is derived from an EMBL/GenBank/DDBJ whole genome shotgun (WGS) entry which is preliminary data.</text>
</comment>
<proteinExistence type="predicted"/>
<feature type="region of interest" description="Disordered" evidence="1">
    <location>
        <begin position="68"/>
        <end position="202"/>
    </location>
</feature>
<name>V6TSK1_GIAIN</name>
<evidence type="ECO:0000313" key="2">
    <source>
        <dbReference type="EMBL" id="ESU41968.1"/>
    </source>
</evidence>
<dbReference type="GO" id="GO:0004674">
    <property type="term" value="F:protein serine/threonine kinase activity"/>
    <property type="evidence" value="ECO:0007669"/>
    <property type="project" value="UniProtKB-KW"/>
</dbReference>
<evidence type="ECO:0000313" key="3">
    <source>
        <dbReference type="Proteomes" id="UP000018040"/>
    </source>
</evidence>
<organism evidence="2 3">
    <name type="scientific">Giardia intestinalis</name>
    <name type="common">Giardia lamblia</name>
    <dbReference type="NCBI Taxonomy" id="5741"/>
    <lineage>
        <taxon>Eukaryota</taxon>
        <taxon>Metamonada</taxon>
        <taxon>Diplomonadida</taxon>
        <taxon>Hexamitidae</taxon>
        <taxon>Giardiinae</taxon>
        <taxon>Giardia</taxon>
    </lineage>
</organism>
<dbReference type="Proteomes" id="UP000018040">
    <property type="component" value="Unassembled WGS sequence"/>
</dbReference>
<reference evidence="2 3" key="2">
    <citation type="journal article" date="2013" name="Genome Biol. Evol.">
        <title>Genome sequencing of Giardia lamblia genotypes A2 and B isolates (DH and GS) and comparative analysis with the genomes of genotypes A1 and E (WB and Pig).</title>
        <authorList>
            <person name="Adam R.D."/>
            <person name="Dahlstrom E.W."/>
            <person name="Martens C.A."/>
            <person name="Bruno D.P."/>
            <person name="Barbian K.D."/>
            <person name="Ricklefs S.M."/>
            <person name="Hernandez M.M."/>
            <person name="Narla N.P."/>
            <person name="Patel R.B."/>
            <person name="Porcella S.F."/>
            <person name="Nash T.E."/>
        </authorList>
    </citation>
    <scope>NUCLEOTIDE SEQUENCE [LARGE SCALE GENOMIC DNA]</scope>
    <source>
        <strain evidence="2 3">GS</strain>
    </source>
</reference>
<keyword evidence="2" id="KW-0723">Serine/threonine-protein kinase</keyword>
<protein>
    <submittedName>
        <fullName evidence="2">Serine/threonine protein kinase</fullName>
    </submittedName>
</protein>
<reference evidence="3" key="1">
    <citation type="submission" date="2012-02" db="EMBL/GenBank/DDBJ databases">
        <title>Genome sequencing of Giardia lamblia Genotypes A2 and B isolates (DH and GS) and comparative analysis with the genomes of Genotypes A1 and E (WB and Pig).</title>
        <authorList>
            <person name="Adam R."/>
            <person name="Dahlstrom E."/>
            <person name="Martens C."/>
            <person name="Bruno D."/>
            <person name="Barbian K."/>
            <person name="Porcella S.F."/>
            <person name="Nash T."/>
        </authorList>
    </citation>
    <scope>NUCLEOTIDE SEQUENCE</scope>
    <source>
        <strain evidence="3">GS</strain>
    </source>
</reference>
<accession>V6TSK1</accession>